<feature type="compositionally biased region" description="Polar residues" evidence="1">
    <location>
        <begin position="239"/>
        <end position="251"/>
    </location>
</feature>
<feature type="region of interest" description="Disordered" evidence="1">
    <location>
        <begin position="206"/>
        <end position="258"/>
    </location>
</feature>
<dbReference type="RefSeq" id="WP_109695520.1">
    <property type="nucleotide sequence ID" value="NZ_QGDD01000007.1"/>
</dbReference>
<gene>
    <name evidence="2" type="ORF">DJ010_15970</name>
</gene>
<feature type="compositionally biased region" description="Polar residues" evidence="1">
    <location>
        <begin position="217"/>
        <end position="229"/>
    </location>
</feature>
<sequence>MIGSPARRRAILAVLVLVIAACLGTIALVVTTRSAGDGLGDRLSSLQDDDVPGATDAKDREQLLTLSRQFATRFNTYDPSMLDDAGKLPEYADVADLMTPKFAEVFSDNIGYAEATVAQTGAASEGTVYAVGVDSVDGDSAEVLVAGTIELSYPFPEGQQGEGDDAGDDAGDPATDEDRISSGAQRFRYQVSLVKIDGNWLVDDLDDIDDGLPPFSQPSIPEDSQGQPPSTDPAESPSGAPTTGSTEPSQPETEEGDQ</sequence>
<dbReference type="AlphaFoldDB" id="A0A316TFV8"/>
<evidence type="ECO:0000313" key="2">
    <source>
        <dbReference type="EMBL" id="PWN02025.1"/>
    </source>
</evidence>
<reference evidence="2 3" key="1">
    <citation type="submission" date="2018-05" db="EMBL/GenBank/DDBJ databases">
        <title>Nocardioides silvaticus genome.</title>
        <authorList>
            <person name="Li C."/>
            <person name="Wang G."/>
        </authorList>
    </citation>
    <scope>NUCLEOTIDE SEQUENCE [LARGE SCALE GENOMIC DNA]</scope>
    <source>
        <strain evidence="2 3">CCTCC AB 2018079</strain>
    </source>
</reference>
<dbReference type="EMBL" id="QGDD01000007">
    <property type="protein sequence ID" value="PWN02025.1"/>
    <property type="molecule type" value="Genomic_DNA"/>
</dbReference>
<evidence type="ECO:0000313" key="3">
    <source>
        <dbReference type="Proteomes" id="UP000245507"/>
    </source>
</evidence>
<dbReference type="OrthoDB" id="3746626at2"/>
<dbReference type="PROSITE" id="PS51257">
    <property type="entry name" value="PROKAR_LIPOPROTEIN"/>
    <property type="match status" value="1"/>
</dbReference>
<accession>A0A316TFV8</accession>
<protein>
    <recommendedName>
        <fullName evidence="4">Mce-associated membrane protein</fullName>
    </recommendedName>
</protein>
<feature type="compositionally biased region" description="Acidic residues" evidence="1">
    <location>
        <begin position="162"/>
        <end position="175"/>
    </location>
</feature>
<evidence type="ECO:0008006" key="4">
    <source>
        <dbReference type="Google" id="ProtNLM"/>
    </source>
</evidence>
<name>A0A316TFV8_9ACTN</name>
<comment type="caution">
    <text evidence="2">The sequence shown here is derived from an EMBL/GenBank/DDBJ whole genome shotgun (WGS) entry which is preliminary data.</text>
</comment>
<feature type="region of interest" description="Disordered" evidence="1">
    <location>
        <begin position="153"/>
        <end position="183"/>
    </location>
</feature>
<evidence type="ECO:0000256" key="1">
    <source>
        <dbReference type="SAM" id="MobiDB-lite"/>
    </source>
</evidence>
<proteinExistence type="predicted"/>
<dbReference type="Proteomes" id="UP000245507">
    <property type="component" value="Unassembled WGS sequence"/>
</dbReference>
<keyword evidence="3" id="KW-1185">Reference proteome</keyword>
<organism evidence="2 3">
    <name type="scientific">Nocardioides silvaticus</name>
    <dbReference type="NCBI Taxonomy" id="2201891"/>
    <lineage>
        <taxon>Bacteria</taxon>
        <taxon>Bacillati</taxon>
        <taxon>Actinomycetota</taxon>
        <taxon>Actinomycetes</taxon>
        <taxon>Propionibacteriales</taxon>
        <taxon>Nocardioidaceae</taxon>
        <taxon>Nocardioides</taxon>
    </lineage>
</organism>